<evidence type="ECO:0000313" key="3">
    <source>
        <dbReference type="EMBL" id="KAK5175299.1"/>
    </source>
</evidence>
<dbReference type="RefSeq" id="XP_064663937.1">
    <property type="nucleotide sequence ID" value="XM_064797703.1"/>
</dbReference>
<organism evidence="3 4">
    <name type="scientific">Saxophila tyrrhenica</name>
    <dbReference type="NCBI Taxonomy" id="1690608"/>
    <lineage>
        <taxon>Eukaryota</taxon>
        <taxon>Fungi</taxon>
        <taxon>Dikarya</taxon>
        <taxon>Ascomycota</taxon>
        <taxon>Pezizomycotina</taxon>
        <taxon>Dothideomycetes</taxon>
        <taxon>Dothideomycetidae</taxon>
        <taxon>Mycosphaerellales</taxon>
        <taxon>Extremaceae</taxon>
        <taxon>Saxophila</taxon>
    </lineage>
</organism>
<dbReference type="EMBL" id="JAVRRT010000001">
    <property type="protein sequence ID" value="KAK5175299.1"/>
    <property type="molecule type" value="Genomic_DNA"/>
</dbReference>
<reference evidence="3 4" key="1">
    <citation type="submission" date="2023-08" db="EMBL/GenBank/DDBJ databases">
        <title>Black Yeasts Isolated from many extreme environments.</title>
        <authorList>
            <person name="Coleine C."/>
            <person name="Stajich J.E."/>
            <person name="Selbmann L."/>
        </authorList>
    </citation>
    <scope>NUCLEOTIDE SEQUENCE [LARGE SCALE GENOMIC DNA]</scope>
    <source>
        <strain evidence="3 4">CCFEE 5935</strain>
    </source>
</reference>
<keyword evidence="4" id="KW-1185">Reference proteome</keyword>
<dbReference type="GeneID" id="89921787"/>
<keyword evidence="1" id="KW-0175">Coiled coil</keyword>
<dbReference type="AlphaFoldDB" id="A0AAV9PQJ0"/>
<protein>
    <submittedName>
        <fullName evidence="3">Uncharacterized protein</fullName>
    </submittedName>
</protein>
<gene>
    <name evidence="3" type="ORF">LTR77_000437</name>
</gene>
<feature type="coiled-coil region" evidence="1">
    <location>
        <begin position="73"/>
        <end position="107"/>
    </location>
</feature>
<accession>A0AAV9PQJ0</accession>
<feature type="region of interest" description="Disordered" evidence="2">
    <location>
        <begin position="1"/>
        <end position="21"/>
    </location>
</feature>
<proteinExistence type="predicted"/>
<comment type="caution">
    <text evidence="3">The sequence shown here is derived from an EMBL/GenBank/DDBJ whole genome shotgun (WGS) entry which is preliminary data.</text>
</comment>
<name>A0AAV9PQJ0_9PEZI</name>
<evidence type="ECO:0000313" key="4">
    <source>
        <dbReference type="Proteomes" id="UP001337655"/>
    </source>
</evidence>
<evidence type="ECO:0000256" key="1">
    <source>
        <dbReference type="SAM" id="Coils"/>
    </source>
</evidence>
<evidence type="ECO:0000256" key="2">
    <source>
        <dbReference type="SAM" id="MobiDB-lite"/>
    </source>
</evidence>
<dbReference type="Proteomes" id="UP001337655">
    <property type="component" value="Unassembled WGS sequence"/>
</dbReference>
<sequence>MCALYGRSDNEDAPVPYADPAPYADPVAEIEWLPHGPLEELTTGGHAVPVTSGMLLEEPAANEEELRTFDEELRTFDEELRTFDEELRAYDEELRAYDEELRALEELRAFDELPLPQV</sequence>